<dbReference type="GeneID" id="26644956"/>
<dbReference type="RefSeq" id="YP_009218739.1">
    <property type="nucleotide sequence ID" value="NC_029013.1"/>
</dbReference>
<dbReference type="KEGG" id="vg:26644956"/>
<reference evidence="2" key="1">
    <citation type="submission" date="2015-05" db="EMBL/GenBank/DDBJ databases">
        <authorList>
            <person name="Liu X."/>
            <person name="Tong Y."/>
            <person name="Huang Y."/>
            <person name="An X."/>
            <person name="Mi Z."/>
            <person name="Zhang Z."/>
        </authorList>
    </citation>
    <scope>NUCLEOTIDE SEQUENCE [LARGE SCALE GENOMIC DNA]</scope>
</reference>
<evidence type="ECO:0000313" key="2">
    <source>
        <dbReference type="Proteomes" id="UP000204614"/>
    </source>
</evidence>
<sequence>MADLKLGTTLGGAAIWSASNLPLLPSGGQITYKGWRIYTENDRPTAEDIGALSLANGGTVNNDTTFTKI</sequence>
<dbReference type="Proteomes" id="UP000204614">
    <property type="component" value="Segment"/>
</dbReference>
<organism evidence="1 2">
    <name type="scientific">Citrobacter phage IME-CF2</name>
    <dbReference type="NCBI Taxonomy" id="1673887"/>
    <lineage>
        <taxon>Viruses</taxon>
        <taxon>Duplodnaviria</taxon>
        <taxon>Heunggongvirae</taxon>
        <taxon>Uroviricota</taxon>
        <taxon>Caudoviricetes</taxon>
        <taxon>Pantevenvirales</taxon>
        <taxon>Straboviridae</taxon>
        <taxon>Pseudotevenvirus</taxon>
        <taxon>Pseudotevenvirus imecf2</taxon>
    </lineage>
</organism>
<dbReference type="EMBL" id="KR869820">
    <property type="protein sequence ID" value="AKR16047.1"/>
    <property type="molecule type" value="Genomic_DNA"/>
</dbReference>
<accession>A0A0K0QSE9</accession>
<keyword evidence="2" id="KW-1185">Reference proteome</keyword>
<name>A0A0K0QSE9_9CAUD</name>
<proteinExistence type="predicted"/>
<evidence type="ECO:0000313" key="1">
    <source>
        <dbReference type="EMBL" id="AKR16047.1"/>
    </source>
</evidence>
<protein>
    <submittedName>
        <fullName evidence="1">Tail fibers</fullName>
    </submittedName>
</protein>